<gene>
    <name evidence="2" type="ORF">MET9862_02415</name>
</gene>
<protein>
    <submittedName>
        <fullName evidence="2">Uncharacterized protein</fullName>
    </submittedName>
</protein>
<evidence type="ECO:0000256" key="1">
    <source>
        <dbReference type="SAM" id="Phobius"/>
    </source>
</evidence>
<name>A0A509EC43_9HYPH</name>
<keyword evidence="3" id="KW-1185">Reference proteome</keyword>
<organism evidence="2 3">
    <name type="scientific">Methylobacterium symbioticum</name>
    <dbReference type="NCBI Taxonomy" id="2584084"/>
    <lineage>
        <taxon>Bacteria</taxon>
        <taxon>Pseudomonadati</taxon>
        <taxon>Pseudomonadota</taxon>
        <taxon>Alphaproteobacteria</taxon>
        <taxon>Hyphomicrobiales</taxon>
        <taxon>Methylobacteriaceae</taxon>
        <taxon>Methylobacterium</taxon>
    </lineage>
</organism>
<proteinExistence type="predicted"/>
<keyword evidence="1" id="KW-0472">Membrane</keyword>
<feature type="transmembrane region" description="Helical" evidence="1">
    <location>
        <begin position="38"/>
        <end position="58"/>
    </location>
</feature>
<dbReference type="Proteomes" id="UP000410984">
    <property type="component" value="Unassembled WGS sequence"/>
</dbReference>
<keyword evidence="1" id="KW-0812">Transmembrane</keyword>
<evidence type="ECO:0000313" key="2">
    <source>
        <dbReference type="EMBL" id="VUD71827.1"/>
    </source>
</evidence>
<dbReference type="RefSeq" id="WP_142583204.1">
    <property type="nucleotide sequence ID" value="NZ_CABFPH010000029.1"/>
</dbReference>
<evidence type="ECO:0000313" key="3">
    <source>
        <dbReference type="Proteomes" id="UP000410984"/>
    </source>
</evidence>
<dbReference type="AlphaFoldDB" id="A0A509EC43"/>
<dbReference type="EMBL" id="CABFPH010000029">
    <property type="protein sequence ID" value="VUD71827.1"/>
    <property type="molecule type" value="Genomic_DNA"/>
</dbReference>
<keyword evidence="1" id="KW-1133">Transmembrane helix</keyword>
<feature type="transmembrane region" description="Helical" evidence="1">
    <location>
        <begin position="12"/>
        <end position="32"/>
    </location>
</feature>
<sequence length="83" mass="8816">MLARPSRLEALDAAADVLLLPAITAVSLWHAIGYGSALFALNAILTGCVFAWTVNLGFRDESATDLHAFVGLPPLVHLDDEEA</sequence>
<accession>A0A509EC43</accession>
<reference evidence="2 3" key="1">
    <citation type="submission" date="2019-06" db="EMBL/GenBank/DDBJ databases">
        <authorList>
            <person name="Rodrigo-Torres L."/>
            <person name="Arahal R. D."/>
            <person name="Lucena T."/>
        </authorList>
    </citation>
    <scope>NUCLEOTIDE SEQUENCE [LARGE SCALE GENOMIC DNA]</scope>
    <source>
        <strain evidence="2 3">SB0023/3</strain>
    </source>
</reference>